<accession>A0A8H8R9T3</accession>
<feature type="region of interest" description="Disordered" evidence="7">
    <location>
        <begin position="153"/>
        <end position="221"/>
    </location>
</feature>
<feature type="transmembrane region" description="Helical" evidence="8">
    <location>
        <begin position="65"/>
        <end position="90"/>
    </location>
</feature>
<gene>
    <name evidence="9" type="ORF">LOCC1_G008925</name>
</gene>
<comment type="caution">
    <text evidence="9">The sequence shown here is derived from an EMBL/GenBank/DDBJ whole genome shotgun (WGS) entry which is preliminary data.</text>
</comment>
<keyword evidence="4 8" id="KW-1133">Transmembrane helix</keyword>
<evidence type="ECO:0000313" key="10">
    <source>
        <dbReference type="Proteomes" id="UP000443090"/>
    </source>
</evidence>
<evidence type="ECO:0000256" key="5">
    <source>
        <dbReference type="ARBA" id="ARBA00023098"/>
    </source>
</evidence>
<organism evidence="9 10">
    <name type="scientific">Lachnellula occidentalis</name>
    <dbReference type="NCBI Taxonomy" id="215460"/>
    <lineage>
        <taxon>Eukaryota</taxon>
        <taxon>Fungi</taxon>
        <taxon>Dikarya</taxon>
        <taxon>Ascomycota</taxon>
        <taxon>Pezizomycotina</taxon>
        <taxon>Leotiomycetes</taxon>
        <taxon>Helotiales</taxon>
        <taxon>Lachnaceae</taxon>
        <taxon>Lachnellula</taxon>
    </lineage>
</organism>
<feature type="compositionally biased region" description="Basic residues" evidence="7">
    <location>
        <begin position="212"/>
        <end position="221"/>
    </location>
</feature>
<keyword evidence="6 8" id="KW-0472">Membrane</keyword>
<dbReference type="GO" id="GO:0005789">
    <property type="term" value="C:endoplasmic reticulum membrane"/>
    <property type="evidence" value="ECO:0007669"/>
    <property type="project" value="UniProtKB-SubCell"/>
</dbReference>
<sequence>MSLKTESEHLSIPMGEFITFPKGWKNIPAYALLEVQAGQGIQVYDVSVVFTARFGGMRWLMYQHWILASIGFTGAFWGVELLLAGMAWLLMQSWFGKDEVNEKGGKVEEQGFEDGHEKIKEERETDEEPDLSDTPRTFPTAWRQAPLRYEPKVKDEEEYVLDDTEIQPLGAQADDEDEYEEEEGAGCARGRDIDSGIGTSFSEGAERDGVTRRRSKGGRAS</sequence>
<dbReference type="Pfam" id="PF06775">
    <property type="entry name" value="Seipin"/>
    <property type="match status" value="1"/>
</dbReference>
<evidence type="ECO:0000256" key="6">
    <source>
        <dbReference type="ARBA" id="ARBA00023136"/>
    </source>
</evidence>
<dbReference type="GO" id="GO:0140042">
    <property type="term" value="P:lipid droplet formation"/>
    <property type="evidence" value="ECO:0007669"/>
    <property type="project" value="UniProtKB-ARBA"/>
</dbReference>
<evidence type="ECO:0000256" key="3">
    <source>
        <dbReference type="ARBA" id="ARBA00022824"/>
    </source>
</evidence>
<protein>
    <recommendedName>
        <fullName evidence="11">Seipin</fullName>
    </recommendedName>
</protein>
<keyword evidence="3" id="KW-0256">Endoplasmic reticulum</keyword>
<dbReference type="GO" id="GO:0006629">
    <property type="term" value="P:lipid metabolic process"/>
    <property type="evidence" value="ECO:0007669"/>
    <property type="project" value="UniProtKB-KW"/>
</dbReference>
<dbReference type="InterPro" id="IPR009617">
    <property type="entry name" value="Seipin"/>
</dbReference>
<evidence type="ECO:0000256" key="8">
    <source>
        <dbReference type="SAM" id="Phobius"/>
    </source>
</evidence>
<dbReference type="Proteomes" id="UP000443090">
    <property type="component" value="Unassembled WGS sequence"/>
</dbReference>
<feature type="compositionally biased region" description="Basic and acidic residues" evidence="7">
    <location>
        <begin position="106"/>
        <end position="123"/>
    </location>
</feature>
<keyword evidence="10" id="KW-1185">Reference proteome</keyword>
<name>A0A8H8R9T3_9HELO</name>
<dbReference type="OrthoDB" id="3990054at2759"/>
<feature type="compositionally biased region" description="Acidic residues" evidence="7">
    <location>
        <begin position="156"/>
        <end position="165"/>
    </location>
</feature>
<reference evidence="9 10" key="1">
    <citation type="submission" date="2018-05" db="EMBL/GenBank/DDBJ databases">
        <title>Genome sequencing and assembly of the regulated plant pathogen Lachnellula willkommii and related sister species for the development of diagnostic species identification markers.</title>
        <authorList>
            <person name="Giroux E."/>
            <person name="Bilodeau G."/>
        </authorList>
    </citation>
    <scope>NUCLEOTIDE SEQUENCE [LARGE SCALE GENOMIC DNA]</scope>
    <source>
        <strain evidence="9 10">CBS 160.35</strain>
    </source>
</reference>
<evidence type="ECO:0000256" key="2">
    <source>
        <dbReference type="ARBA" id="ARBA00022692"/>
    </source>
</evidence>
<keyword evidence="5" id="KW-0443">Lipid metabolism</keyword>
<proteinExistence type="predicted"/>
<feature type="region of interest" description="Disordered" evidence="7">
    <location>
        <begin position="106"/>
        <end position="140"/>
    </location>
</feature>
<evidence type="ECO:0000256" key="7">
    <source>
        <dbReference type="SAM" id="MobiDB-lite"/>
    </source>
</evidence>
<dbReference type="CDD" id="cd23995">
    <property type="entry name" value="Seipin_BSCL2_like"/>
    <property type="match status" value="1"/>
</dbReference>
<dbReference type="AlphaFoldDB" id="A0A8H8R9T3"/>
<dbReference type="EMBL" id="QGMI01003075">
    <property type="protein sequence ID" value="TVY31232.1"/>
    <property type="molecule type" value="Genomic_DNA"/>
</dbReference>
<evidence type="ECO:0000256" key="1">
    <source>
        <dbReference type="ARBA" id="ARBA00004477"/>
    </source>
</evidence>
<evidence type="ECO:0000313" key="9">
    <source>
        <dbReference type="EMBL" id="TVY31232.1"/>
    </source>
</evidence>
<feature type="compositionally biased region" description="Acidic residues" evidence="7">
    <location>
        <begin position="173"/>
        <end position="184"/>
    </location>
</feature>
<keyword evidence="2 8" id="KW-0812">Transmembrane</keyword>
<evidence type="ECO:0000256" key="4">
    <source>
        <dbReference type="ARBA" id="ARBA00022989"/>
    </source>
</evidence>
<evidence type="ECO:0008006" key="11">
    <source>
        <dbReference type="Google" id="ProtNLM"/>
    </source>
</evidence>
<comment type="subcellular location">
    <subcellularLocation>
        <location evidence="1">Endoplasmic reticulum membrane</location>
        <topology evidence="1">Multi-pass membrane protein</topology>
    </subcellularLocation>
</comment>